<protein>
    <submittedName>
        <fullName evidence="3">SH3, type 3 domain protein</fullName>
    </submittedName>
</protein>
<dbReference type="RefSeq" id="WP_025311742.1">
    <property type="nucleotide sequence ID" value="NZ_CP004372.1"/>
</dbReference>
<gene>
    <name evidence="3" type="ORF">roselon_01525</name>
</gene>
<organism evidence="3 4">
    <name type="scientific">Roseicyclus elongatus DSM 19469</name>
    <dbReference type="NCBI Taxonomy" id="1294273"/>
    <lineage>
        <taxon>Bacteria</taxon>
        <taxon>Pseudomonadati</taxon>
        <taxon>Pseudomonadota</taxon>
        <taxon>Alphaproteobacteria</taxon>
        <taxon>Rhodobacterales</taxon>
        <taxon>Roseobacteraceae</taxon>
        <taxon>Roseicyclus</taxon>
    </lineage>
</organism>
<dbReference type="HOGENOM" id="CLU_1330451_0_0_5"/>
<dbReference type="EMBL" id="CP004372">
    <property type="protein sequence ID" value="AHM03908.1"/>
    <property type="molecule type" value="Genomic_DNA"/>
</dbReference>
<evidence type="ECO:0000313" key="3">
    <source>
        <dbReference type="EMBL" id="AHM03908.1"/>
    </source>
</evidence>
<evidence type="ECO:0000259" key="2">
    <source>
        <dbReference type="Pfam" id="PF08239"/>
    </source>
</evidence>
<dbReference type="InterPro" id="IPR003646">
    <property type="entry name" value="SH3-like_bac-type"/>
</dbReference>
<proteinExistence type="predicted"/>
<evidence type="ECO:0000313" key="4">
    <source>
        <dbReference type="Proteomes" id="UP000019593"/>
    </source>
</evidence>
<keyword evidence="4" id="KW-1185">Reference proteome</keyword>
<reference evidence="3 4" key="1">
    <citation type="submission" date="2013-03" db="EMBL/GenBank/DDBJ databases">
        <authorList>
            <person name="Fiebig A."/>
            <person name="Goeker M."/>
            <person name="Klenk H.-P.P."/>
        </authorList>
    </citation>
    <scope>NUCLEOTIDE SEQUENCE [LARGE SCALE GENOMIC DNA]</scope>
    <source>
        <strain evidence="4">DSM 19469</strain>
    </source>
</reference>
<dbReference type="eggNOG" id="COG3103">
    <property type="taxonomic scope" value="Bacteria"/>
</dbReference>
<accession>W8RS47</accession>
<evidence type="ECO:0000256" key="1">
    <source>
        <dbReference type="SAM" id="MobiDB-lite"/>
    </source>
</evidence>
<dbReference type="KEGG" id="red:roselon_01525"/>
<sequence>MLRLTLILFVVIWAVLIIFSDAPPEVMTRAPAPTEDVPGAPDAAPRDAALRETADGRLVLTTETGDELVIDLVVDPGQGALDRPARPLSPDAPVSAAPQEPSADPLPPATPARTEAAPRLRVTGDRVNFRAGPSTDDAILTALTQGEIVELIERAPDGWAHLRVVATGLTGYMSEDFLAPAN</sequence>
<name>W8RS47_9RHOB</name>
<dbReference type="Gene3D" id="2.30.30.40">
    <property type="entry name" value="SH3 Domains"/>
    <property type="match status" value="1"/>
</dbReference>
<dbReference type="OrthoDB" id="7433551at2"/>
<feature type="region of interest" description="Disordered" evidence="1">
    <location>
        <begin position="81"/>
        <end position="118"/>
    </location>
</feature>
<dbReference type="STRING" id="1294273.roselon_01525"/>
<feature type="domain" description="SH3b" evidence="2">
    <location>
        <begin position="126"/>
        <end position="178"/>
    </location>
</feature>
<dbReference type="Proteomes" id="UP000019593">
    <property type="component" value="Chromosome"/>
</dbReference>
<dbReference type="Pfam" id="PF08239">
    <property type="entry name" value="SH3_3"/>
    <property type="match status" value="1"/>
</dbReference>
<dbReference type="AlphaFoldDB" id="W8RS47"/>